<keyword evidence="1" id="KW-0812">Transmembrane</keyword>
<feature type="transmembrane region" description="Helical" evidence="1">
    <location>
        <begin position="83"/>
        <end position="116"/>
    </location>
</feature>
<keyword evidence="4" id="KW-1185">Reference proteome</keyword>
<dbReference type="InterPro" id="IPR012551">
    <property type="entry name" value="DUF1707_SHOCT-like"/>
</dbReference>
<reference evidence="3" key="1">
    <citation type="submission" date="2021-01" db="EMBL/GenBank/DDBJ databases">
        <title>Whole genome shotgun sequence of Actinoplanes cyaneus NBRC 14990.</title>
        <authorList>
            <person name="Komaki H."/>
            <person name="Tamura T."/>
        </authorList>
    </citation>
    <scope>NUCLEOTIDE SEQUENCE</scope>
    <source>
        <strain evidence="3">NBRC 14990</strain>
    </source>
</reference>
<gene>
    <name evidence="3" type="ORF">Acy02nite_15540</name>
</gene>
<keyword evidence="1" id="KW-0472">Membrane</keyword>
<dbReference type="EMBL" id="BOMH01000013">
    <property type="protein sequence ID" value="GID63673.1"/>
    <property type="molecule type" value="Genomic_DNA"/>
</dbReference>
<evidence type="ECO:0000313" key="4">
    <source>
        <dbReference type="Proteomes" id="UP000619479"/>
    </source>
</evidence>
<evidence type="ECO:0000313" key="3">
    <source>
        <dbReference type="EMBL" id="GID63673.1"/>
    </source>
</evidence>
<name>A0A919IHR0_9ACTN</name>
<dbReference type="Proteomes" id="UP000619479">
    <property type="component" value="Unassembled WGS sequence"/>
</dbReference>
<dbReference type="PANTHER" id="PTHR40763:SF5">
    <property type="entry name" value="MEMBRANE PROTEIN"/>
    <property type="match status" value="1"/>
</dbReference>
<dbReference type="PANTHER" id="PTHR40763">
    <property type="entry name" value="MEMBRANE PROTEIN-RELATED"/>
    <property type="match status" value="1"/>
</dbReference>
<dbReference type="Pfam" id="PF08044">
    <property type="entry name" value="DUF1707"/>
    <property type="match status" value="1"/>
</dbReference>
<evidence type="ECO:0000259" key="2">
    <source>
        <dbReference type="Pfam" id="PF08044"/>
    </source>
</evidence>
<organism evidence="3 4">
    <name type="scientific">Actinoplanes cyaneus</name>
    <dbReference type="NCBI Taxonomy" id="52696"/>
    <lineage>
        <taxon>Bacteria</taxon>
        <taxon>Bacillati</taxon>
        <taxon>Actinomycetota</taxon>
        <taxon>Actinomycetes</taxon>
        <taxon>Micromonosporales</taxon>
        <taxon>Micromonosporaceae</taxon>
        <taxon>Actinoplanes</taxon>
    </lineage>
</organism>
<sequence length="158" mass="16672">MYPSPHVRVSDADREAIVARLSTATAEGRLTIEEFSERSRYAYAARTWGELSSVLHDLPALVAPPAVLAQPPVRESKVPMLSLVFGLLSLPLFMCTGGLLAPFSALAAIVLGVQALRGPARTVLHGRGMAIAGLTLGTVSMLGTATVLTLLINGSEFF</sequence>
<keyword evidence="1" id="KW-1133">Transmembrane helix</keyword>
<comment type="caution">
    <text evidence="3">The sequence shown here is derived from an EMBL/GenBank/DDBJ whole genome shotgun (WGS) entry which is preliminary data.</text>
</comment>
<dbReference type="RefSeq" id="WP_203739123.1">
    <property type="nucleotide sequence ID" value="NZ_BAAAUC010000023.1"/>
</dbReference>
<dbReference type="AlphaFoldDB" id="A0A919IHR0"/>
<evidence type="ECO:0000256" key="1">
    <source>
        <dbReference type="SAM" id="Phobius"/>
    </source>
</evidence>
<accession>A0A919IHR0</accession>
<proteinExistence type="predicted"/>
<feature type="transmembrane region" description="Helical" evidence="1">
    <location>
        <begin position="128"/>
        <end position="152"/>
    </location>
</feature>
<feature type="domain" description="DUF1707" evidence="2">
    <location>
        <begin position="7"/>
        <end position="59"/>
    </location>
</feature>
<protein>
    <recommendedName>
        <fullName evidence="2">DUF1707 domain-containing protein</fullName>
    </recommendedName>
</protein>